<evidence type="ECO:0008006" key="5">
    <source>
        <dbReference type="Google" id="ProtNLM"/>
    </source>
</evidence>
<keyword evidence="2" id="KW-1133">Transmembrane helix</keyword>
<evidence type="ECO:0000256" key="2">
    <source>
        <dbReference type="SAM" id="Phobius"/>
    </source>
</evidence>
<proteinExistence type="predicted"/>
<name>A0A6N6M7J8_9FLAO</name>
<dbReference type="AlphaFoldDB" id="A0A6N6M7J8"/>
<evidence type="ECO:0000313" key="4">
    <source>
        <dbReference type="Proteomes" id="UP000435357"/>
    </source>
</evidence>
<reference evidence="3 4" key="1">
    <citation type="submission" date="2019-09" db="EMBL/GenBank/DDBJ databases">
        <title>Genomes of Cryomorphaceae.</title>
        <authorList>
            <person name="Bowman J.P."/>
        </authorList>
    </citation>
    <scope>NUCLEOTIDE SEQUENCE [LARGE SCALE GENOMIC DNA]</scope>
    <source>
        <strain evidence="3 4">KCTC 52047</strain>
    </source>
</reference>
<dbReference type="EMBL" id="WACR01000006">
    <property type="protein sequence ID" value="KAB1064046.1"/>
    <property type="molecule type" value="Genomic_DNA"/>
</dbReference>
<dbReference type="Proteomes" id="UP000435357">
    <property type="component" value="Unassembled WGS sequence"/>
</dbReference>
<accession>A0A6N6M7J8</accession>
<keyword evidence="2" id="KW-0472">Membrane</keyword>
<keyword evidence="4" id="KW-1185">Reference proteome</keyword>
<dbReference type="Gene3D" id="1.10.287.1490">
    <property type="match status" value="1"/>
</dbReference>
<comment type="caution">
    <text evidence="3">The sequence shown here is derived from an EMBL/GenBank/DDBJ whole genome shotgun (WGS) entry which is preliminary data.</text>
</comment>
<protein>
    <recommendedName>
        <fullName evidence="5">Chromosome segregation protein SMC</fullName>
    </recommendedName>
</protein>
<feature type="coiled-coil region" evidence="1">
    <location>
        <begin position="129"/>
        <end position="177"/>
    </location>
</feature>
<keyword evidence="1" id="KW-0175">Coiled coil</keyword>
<sequence length="306" mass="35285">MENKEDNKDNKKNNSSISILITLLVFALLGAGYLFYSNMQLKDQLADCSSMKQDVQQERDRVVGDLENMLVKYDSLDTDNDSIKTQLEEEKARVKELITQAKNNEWTIYKLRKEASTLRDIMKGYVKTIDSLNTENIELRAKNAEVTQKLTETEKRNENLETEKTELEEKVKIGAKLNALNMVSFAQRSNIMGTMKETSRAGRAEKIKTCFTLEKNDIAKEGERNVYIRIISPNGQVLAERTDESNMFEFDGTKGLYTVKKIVYYENRELDVCMFWDVKDELDEGIYTIEAYADKMKIGSTTFELK</sequence>
<gene>
    <name evidence="3" type="ORF">F3059_08400</name>
</gene>
<dbReference type="OrthoDB" id="1115172at2"/>
<evidence type="ECO:0000313" key="3">
    <source>
        <dbReference type="EMBL" id="KAB1064046.1"/>
    </source>
</evidence>
<keyword evidence="2" id="KW-0812">Transmembrane</keyword>
<feature type="coiled-coil region" evidence="1">
    <location>
        <begin position="38"/>
        <end position="104"/>
    </location>
</feature>
<feature type="transmembrane region" description="Helical" evidence="2">
    <location>
        <begin position="17"/>
        <end position="36"/>
    </location>
</feature>
<dbReference type="RefSeq" id="WP_151168164.1">
    <property type="nucleotide sequence ID" value="NZ_WACR01000006.1"/>
</dbReference>
<organism evidence="3 4">
    <name type="scientific">Salibacter halophilus</name>
    <dbReference type="NCBI Taxonomy" id="1803916"/>
    <lineage>
        <taxon>Bacteria</taxon>
        <taxon>Pseudomonadati</taxon>
        <taxon>Bacteroidota</taxon>
        <taxon>Flavobacteriia</taxon>
        <taxon>Flavobacteriales</taxon>
        <taxon>Salibacteraceae</taxon>
        <taxon>Salibacter</taxon>
    </lineage>
</organism>
<evidence type="ECO:0000256" key="1">
    <source>
        <dbReference type="SAM" id="Coils"/>
    </source>
</evidence>